<dbReference type="SMART" id="SM01049">
    <property type="entry name" value="Cache_2"/>
    <property type="match status" value="2"/>
</dbReference>
<feature type="transmembrane region" description="Helical" evidence="10">
    <location>
        <begin position="12"/>
        <end position="34"/>
    </location>
</feature>
<dbReference type="AlphaFoldDB" id="A0A1I5UJ12"/>
<keyword evidence="6 8" id="KW-0807">Transducer</keyword>
<dbReference type="GO" id="GO:0005886">
    <property type="term" value="C:plasma membrane"/>
    <property type="evidence" value="ECO:0007669"/>
    <property type="project" value="UniProtKB-SubCell"/>
</dbReference>
<evidence type="ECO:0000256" key="10">
    <source>
        <dbReference type="SAM" id="Phobius"/>
    </source>
</evidence>
<dbReference type="InterPro" id="IPR033480">
    <property type="entry name" value="sCache_2"/>
</dbReference>
<dbReference type="SUPFAM" id="SSF58104">
    <property type="entry name" value="Methyl-accepting chemotaxis protein (MCP) signaling domain"/>
    <property type="match status" value="1"/>
</dbReference>
<keyword evidence="5 10" id="KW-0472">Membrane</keyword>
<dbReference type="InterPro" id="IPR003660">
    <property type="entry name" value="HAMP_dom"/>
</dbReference>
<feature type="domain" description="HAMP" evidence="12">
    <location>
        <begin position="374"/>
        <end position="427"/>
    </location>
</feature>
<dbReference type="InterPro" id="IPR004010">
    <property type="entry name" value="Double_Cache_2"/>
</dbReference>
<dbReference type="Pfam" id="PF00672">
    <property type="entry name" value="HAMP"/>
    <property type="match status" value="1"/>
</dbReference>
<evidence type="ECO:0000256" key="5">
    <source>
        <dbReference type="ARBA" id="ARBA00023136"/>
    </source>
</evidence>
<feature type="transmembrane region" description="Helical" evidence="10">
    <location>
        <begin position="350"/>
        <end position="372"/>
    </location>
</feature>
<feature type="domain" description="Methyl-accepting transducer" evidence="11">
    <location>
        <begin position="432"/>
        <end position="689"/>
    </location>
</feature>
<keyword evidence="4 10" id="KW-1133">Transmembrane helix</keyword>
<dbReference type="SMART" id="SM00304">
    <property type="entry name" value="HAMP"/>
    <property type="match status" value="1"/>
</dbReference>
<evidence type="ECO:0000256" key="1">
    <source>
        <dbReference type="ARBA" id="ARBA00004651"/>
    </source>
</evidence>
<feature type="coiled-coil region" evidence="9">
    <location>
        <begin position="472"/>
        <end position="509"/>
    </location>
</feature>
<dbReference type="Pfam" id="PF08269">
    <property type="entry name" value="dCache_2"/>
    <property type="match status" value="1"/>
</dbReference>
<keyword evidence="3 10" id="KW-0812">Transmembrane</keyword>
<comment type="subcellular location">
    <subcellularLocation>
        <location evidence="1">Cell membrane</location>
        <topology evidence="1">Multi-pass membrane protein</topology>
    </subcellularLocation>
</comment>
<dbReference type="PROSITE" id="PS50111">
    <property type="entry name" value="CHEMOTAXIS_TRANSDUC_2"/>
    <property type="match status" value="1"/>
</dbReference>
<dbReference type="Proteomes" id="UP000199227">
    <property type="component" value="Unassembled WGS sequence"/>
</dbReference>
<dbReference type="EMBL" id="FOXB01000063">
    <property type="protein sequence ID" value="SFP95242.1"/>
    <property type="molecule type" value="Genomic_DNA"/>
</dbReference>
<dbReference type="GO" id="GO:0007165">
    <property type="term" value="P:signal transduction"/>
    <property type="evidence" value="ECO:0007669"/>
    <property type="project" value="UniProtKB-KW"/>
</dbReference>
<dbReference type="PROSITE" id="PS50885">
    <property type="entry name" value="HAMP"/>
    <property type="match status" value="1"/>
</dbReference>
<dbReference type="RefSeq" id="WP_092914199.1">
    <property type="nucleotide sequence ID" value="NZ_FOXB01000063.1"/>
</dbReference>
<sequence length="704" mass="79024">MTQKLSIKMRLQLIVLAAVMLTSIILIIVSSLSIKSMSEKNIQVYKQDTYNAKKDELRNYTSIAFSILESYYERTSKDKIKEEVKSYITQQSDFLFSIINKQYELYKDKLSKDELKNLILNTIASTRYGKSGYFWINDFNYKMIMHPIKKSLTGKYFKNTPNVPFVELGVNKLKKTGKDVAYIEYTFYYPKSKRNVFKSSIVRVFKPFNWIIGTGAYVDDITEKMQKEALKAIEKIRYGKNGYFWINDLNYNMVLHPIKKDLIGKNFKNSKKVPFVALAVDAIKKSSSGSEIIQYTFYNPSTGKTSKKISNVKLFKPWGWIIGTGAYVDDIESQIMQMEKESEEHINNNLLKIVIVSILVSIVLVLIVTFIVNQGVTKPIRKLQNSMLKISNDKDLSLKADTDAPVEISNIASSFNALIDSLREIVSEAKSSSVENSSISHELSTTSLQVGKNVEKSVGIVNETTDKANNVIKEIQGSIEDAKVSNKEVEKASLMLKEARDEIVQLSQNVQSNASLELELADKINSLSNDTEQIKVVLEVISDIADQTNLLALNAAIEAARAGEYGRGFAVVADEVRQLAERTQKSLTEINATVSVIIQAINSASEQMTENSKEMESLVSLSSKVEEKINLTTSIVNSATEISHKTVNNFEYAGKSINEIVDVINEINTISSQNARSVEEIASAAKHLNSLTERLTSKLEQIKT</sequence>
<dbReference type="Gene3D" id="3.30.450.20">
    <property type="entry name" value="PAS domain"/>
    <property type="match status" value="2"/>
</dbReference>
<dbReference type="Pfam" id="PF00015">
    <property type="entry name" value="MCPsignal"/>
    <property type="match status" value="1"/>
</dbReference>
<protein>
    <submittedName>
        <fullName evidence="13">Methyl-accepting chemotaxis sensory transducer with Cache sensor</fullName>
    </submittedName>
</protein>
<keyword evidence="2" id="KW-1003">Cell membrane</keyword>
<evidence type="ECO:0000256" key="8">
    <source>
        <dbReference type="PROSITE-ProRule" id="PRU00284"/>
    </source>
</evidence>
<evidence type="ECO:0000313" key="14">
    <source>
        <dbReference type="Proteomes" id="UP000199227"/>
    </source>
</evidence>
<organism evidence="13 14">
    <name type="scientific">Hydrogenimonas thermophila</name>
    <dbReference type="NCBI Taxonomy" id="223786"/>
    <lineage>
        <taxon>Bacteria</taxon>
        <taxon>Pseudomonadati</taxon>
        <taxon>Campylobacterota</taxon>
        <taxon>Epsilonproteobacteria</taxon>
        <taxon>Campylobacterales</taxon>
        <taxon>Hydrogenimonadaceae</taxon>
        <taxon>Hydrogenimonas</taxon>
    </lineage>
</organism>
<dbReference type="Gene3D" id="1.10.287.950">
    <property type="entry name" value="Methyl-accepting chemotaxis protein"/>
    <property type="match status" value="1"/>
</dbReference>
<keyword evidence="14" id="KW-1185">Reference proteome</keyword>
<dbReference type="PANTHER" id="PTHR32089">
    <property type="entry name" value="METHYL-ACCEPTING CHEMOTAXIS PROTEIN MCPB"/>
    <property type="match status" value="1"/>
</dbReference>
<dbReference type="CDD" id="cd06225">
    <property type="entry name" value="HAMP"/>
    <property type="match status" value="1"/>
</dbReference>
<proteinExistence type="inferred from homology"/>
<evidence type="ECO:0000256" key="4">
    <source>
        <dbReference type="ARBA" id="ARBA00022989"/>
    </source>
</evidence>
<gene>
    <name evidence="13" type="ORF">SAMN05216234_1634</name>
</gene>
<name>A0A1I5UJ12_9BACT</name>
<evidence type="ECO:0000256" key="2">
    <source>
        <dbReference type="ARBA" id="ARBA00022475"/>
    </source>
</evidence>
<comment type="similarity">
    <text evidence="7">Belongs to the methyl-accepting chemotaxis (MCP) protein family.</text>
</comment>
<dbReference type="PANTHER" id="PTHR32089:SF112">
    <property type="entry name" value="LYSOZYME-LIKE PROTEIN-RELATED"/>
    <property type="match status" value="1"/>
</dbReference>
<dbReference type="InterPro" id="IPR004089">
    <property type="entry name" value="MCPsignal_dom"/>
</dbReference>
<evidence type="ECO:0000256" key="6">
    <source>
        <dbReference type="ARBA" id="ARBA00023224"/>
    </source>
</evidence>
<keyword evidence="9" id="KW-0175">Coiled coil</keyword>
<evidence type="ECO:0000256" key="9">
    <source>
        <dbReference type="SAM" id="Coils"/>
    </source>
</evidence>
<evidence type="ECO:0000256" key="3">
    <source>
        <dbReference type="ARBA" id="ARBA00022692"/>
    </source>
</evidence>
<dbReference type="CDD" id="cd11386">
    <property type="entry name" value="MCP_signal"/>
    <property type="match status" value="1"/>
</dbReference>
<evidence type="ECO:0000259" key="11">
    <source>
        <dbReference type="PROSITE" id="PS50111"/>
    </source>
</evidence>
<evidence type="ECO:0000313" key="13">
    <source>
        <dbReference type="EMBL" id="SFP95242.1"/>
    </source>
</evidence>
<reference evidence="13 14" key="1">
    <citation type="submission" date="2016-10" db="EMBL/GenBank/DDBJ databases">
        <authorList>
            <person name="de Groot N.N."/>
        </authorList>
    </citation>
    <scope>NUCLEOTIDE SEQUENCE [LARGE SCALE GENOMIC DNA]</scope>
    <source>
        <strain evidence="13 14">EP1-55-1</strain>
    </source>
</reference>
<accession>A0A1I5UJ12</accession>
<evidence type="ECO:0000256" key="7">
    <source>
        <dbReference type="ARBA" id="ARBA00029447"/>
    </source>
</evidence>
<dbReference type="SMART" id="SM00283">
    <property type="entry name" value="MA"/>
    <property type="match status" value="1"/>
</dbReference>
<dbReference type="STRING" id="223786.SAMN05216234_1634"/>
<evidence type="ECO:0000259" key="12">
    <source>
        <dbReference type="PROSITE" id="PS50885"/>
    </source>
</evidence>